<reference evidence="2" key="1">
    <citation type="submission" date="2016-10" db="EMBL/GenBank/DDBJ databases">
        <authorList>
            <person name="Varghese N."/>
            <person name="Submissions S."/>
        </authorList>
    </citation>
    <scope>NUCLEOTIDE SEQUENCE [LARGE SCALE GENOMIC DNA]</scope>
    <source>
        <strain evidence="2">XBD1002</strain>
    </source>
</reference>
<sequence length="168" mass="18968">MRQNLLVFVPQEGGKSSSVSYSMYACGVKKEKPEFSADGKSLCFKFDGNCVAVLFYYFSGFKRAYVVTGWDASASEMKSALPGVEGDLFILFAATGRDFRSLEYVIHFLTKYNEEMAFKLPLSFWFRLCALIQGRNAKRSSVLHLLHTTKEALDFYGRQNDTRAEVSA</sequence>
<dbReference type="RefSeq" id="WP_143090546.1">
    <property type="nucleotide sequence ID" value="NZ_FORI01000007.1"/>
</dbReference>
<evidence type="ECO:0000313" key="1">
    <source>
        <dbReference type="EMBL" id="SFI89034.1"/>
    </source>
</evidence>
<organism evidence="1 2">
    <name type="scientific">Treponema bryantii</name>
    <dbReference type="NCBI Taxonomy" id="163"/>
    <lineage>
        <taxon>Bacteria</taxon>
        <taxon>Pseudomonadati</taxon>
        <taxon>Spirochaetota</taxon>
        <taxon>Spirochaetia</taxon>
        <taxon>Spirochaetales</taxon>
        <taxon>Treponemataceae</taxon>
        <taxon>Treponema</taxon>
    </lineage>
</organism>
<dbReference type="OrthoDB" id="362534at2"/>
<keyword evidence="2" id="KW-1185">Reference proteome</keyword>
<evidence type="ECO:0000313" key="2">
    <source>
        <dbReference type="Proteomes" id="UP000182737"/>
    </source>
</evidence>
<accession>A0A1I3LW84</accession>
<protein>
    <submittedName>
        <fullName evidence="1">Uncharacterized protein</fullName>
    </submittedName>
</protein>
<dbReference type="Proteomes" id="UP000182737">
    <property type="component" value="Unassembled WGS sequence"/>
</dbReference>
<dbReference type="PROSITE" id="PS51257">
    <property type="entry name" value="PROKAR_LIPOPROTEIN"/>
    <property type="match status" value="1"/>
</dbReference>
<name>A0A1I3LW84_9SPIR</name>
<dbReference type="AlphaFoldDB" id="A0A1I3LW84"/>
<proteinExistence type="predicted"/>
<gene>
    <name evidence="1" type="ORF">SAMN04487775_107233</name>
</gene>
<dbReference type="EMBL" id="FORI01000007">
    <property type="protein sequence ID" value="SFI89034.1"/>
    <property type="molecule type" value="Genomic_DNA"/>
</dbReference>